<organism evidence="2">
    <name type="scientific">Spongospora subterranea</name>
    <dbReference type="NCBI Taxonomy" id="70186"/>
    <lineage>
        <taxon>Eukaryota</taxon>
        <taxon>Sar</taxon>
        <taxon>Rhizaria</taxon>
        <taxon>Endomyxa</taxon>
        <taxon>Phytomyxea</taxon>
        <taxon>Plasmodiophorida</taxon>
        <taxon>Plasmodiophoridae</taxon>
        <taxon>Spongospora</taxon>
    </lineage>
</organism>
<reference evidence="2" key="1">
    <citation type="submission" date="2015-04" db="EMBL/GenBank/DDBJ databases">
        <title>The genome sequence of the plant pathogenic Rhizarian Plasmodiophora brassicae reveals insights in its biotrophic life cycle and the origin of chitin synthesis.</title>
        <authorList>
            <person name="Schwelm A."/>
            <person name="Fogelqvist J."/>
            <person name="Knaust A."/>
            <person name="Julke S."/>
            <person name="Lilja T."/>
            <person name="Dhandapani V."/>
            <person name="Bonilla-Rosso G."/>
            <person name="Karlsson M."/>
            <person name="Shevchenko A."/>
            <person name="Choi S.R."/>
            <person name="Kim H.G."/>
            <person name="Park J.Y."/>
            <person name="Lim Y.P."/>
            <person name="Ludwig-Muller J."/>
            <person name="Dixelius C."/>
        </authorList>
    </citation>
    <scope>NUCLEOTIDE SEQUENCE</scope>
    <source>
        <tissue evidence="2">Potato root galls</tissue>
    </source>
</reference>
<accession>A0A0H5RK36</accession>
<dbReference type="EMBL" id="HACM01008647">
    <property type="protein sequence ID" value="CRZ09089.1"/>
    <property type="molecule type" value="Transcribed_RNA"/>
</dbReference>
<dbReference type="InterPro" id="IPR003890">
    <property type="entry name" value="MIF4G-like_typ-3"/>
</dbReference>
<protein>
    <recommendedName>
        <fullName evidence="1">MIF4G domain-containing protein</fullName>
    </recommendedName>
</protein>
<dbReference type="SMART" id="SM00543">
    <property type="entry name" value="MIF4G"/>
    <property type="match status" value="1"/>
</dbReference>
<sequence length="217" mass="24938">MPVAIRRVRSLLNKLAYERFAEHVSAFREILANVDSGEFGTVVDLIGRHAVIARGDFIVLYASFIKELSQDCPDLSAAVLERVDLELRLGLESDSEEDNVRFFNIVELIAALCRNGVVPTQTVKTFIENAFRHGTPTALEAVYRMLNVMRAEHEKMFSSCFDQLAYSWTPRFSNRLRFLILDLIELRGRLWLPRRPPAIPGMMKRTDFRRLLQQHTG</sequence>
<dbReference type="SUPFAM" id="SSF48371">
    <property type="entry name" value="ARM repeat"/>
    <property type="match status" value="1"/>
</dbReference>
<dbReference type="GO" id="GO:0003723">
    <property type="term" value="F:RNA binding"/>
    <property type="evidence" value="ECO:0007669"/>
    <property type="project" value="InterPro"/>
</dbReference>
<proteinExistence type="predicted"/>
<name>A0A0H5RK36_9EUKA</name>
<evidence type="ECO:0000313" key="2">
    <source>
        <dbReference type="EMBL" id="CRZ09089.1"/>
    </source>
</evidence>
<dbReference type="InterPro" id="IPR016024">
    <property type="entry name" value="ARM-type_fold"/>
</dbReference>
<feature type="domain" description="MIF4G" evidence="1">
    <location>
        <begin position="5"/>
        <end position="190"/>
    </location>
</feature>
<dbReference type="AlphaFoldDB" id="A0A0H5RK36"/>
<dbReference type="Gene3D" id="1.25.40.180">
    <property type="match status" value="2"/>
</dbReference>
<dbReference type="Pfam" id="PF02854">
    <property type="entry name" value="MIF4G"/>
    <property type="match status" value="1"/>
</dbReference>
<evidence type="ECO:0000259" key="1">
    <source>
        <dbReference type="SMART" id="SM00543"/>
    </source>
</evidence>